<dbReference type="PANTHER" id="PTHR46680:SF3">
    <property type="entry name" value="NF-KAPPA-B INHIBITOR CACTUS"/>
    <property type="match status" value="1"/>
</dbReference>
<dbReference type="PANTHER" id="PTHR46680">
    <property type="entry name" value="NF-KAPPA-B INHIBITOR ALPHA"/>
    <property type="match status" value="1"/>
</dbReference>
<dbReference type="Gene3D" id="2.60.40.10">
    <property type="entry name" value="Immunoglobulins"/>
    <property type="match status" value="1"/>
</dbReference>
<dbReference type="GO" id="GO:0006357">
    <property type="term" value="P:regulation of transcription by RNA polymerase II"/>
    <property type="evidence" value="ECO:0007669"/>
    <property type="project" value="UniProtKB-ARBA"/>
</dbReference>
<feature type="domain" description="Rel homology dimerisation" evidence="3">
    <location>
        <begin position="220"/>
        <end position="324"/>
    </location>
</feature>
<dbReference type="OrthoDB" id="10252328at2759"/>
<evidence type="ECO:0000256" key="2">
    <source>
        <dbReference type="ARBA" id="ARBA00023043"/>
    </source>
</evidence>
<accession>A0A0L0C8U5</accession>
<dbReference type="SUPFAM" id="SSF49417">
    <property type="entry name" value="p53-like transcription factors"/>
    <property type="match status" value="1"/>
</dbReference>
<evidence type="ECO:0000259" key="3">
    <source>
        <dbReference type="Pfam" id="PF16179"/>
    </source>
</evidence>
<dbReference type="EMBL" id="JRES01000753">
    <property type="protein sequence ID" value="KNC28696.1"/>
    <property type="molecule type" value="Genomic_DNA"/>
</dbReference>
<gene>
    <name evidence="4" type="ORF">FF38_09429</name>
</gene>
<dbReference type="SUPFAM" id="SSF81296">
    <property type="entry name" value="E set domains"/>
    <property type="match status" value="1"/>
</dbReference>
<dbReference type="GO" id="GO:0051059">
    <property type="term" value="F:NF-kappaB binding"/>
    <property type="evidence" value="ECO:0007669"/>
    <property type="project" value="TreeGrafter"/>
</dbReference>
<dbReference type="GO" id="GO:0003700">
    <property type="term" value="F:DNA-binding transcription factor activity"/>
    <property type="evidence" value="ECO:0007669"/>
    <property type="project" value="InterPro"/>
</dbReference>
<dbReference type="SMART" id="SM00248">
    <property type="entry name" value="ANK"/>
    <property type="match status" value="4"/>
</dbReference>
<dbReference type="InterPro" id="IPR051070">
    <property type="entry name" value="NF-kappa-B_inhibitor"/>
</dbReference>
<dbReference type="Pfam" id="PF12796">
    <property type="entry name" value="Ank_2"/>
    <property type="match status" value="1"/>
</dbReference>
<evidence type="ECO:0000256" key="1">
    <source>
        <dbReference type="ARBA" id="ARBA00022737"/>
    </source>
</evidence>
<dbReference type="Pfam" id="PF16179">
    <property type="entry name" value="RHD_dimer"/>
    <property type="match status" value="1"/>
</dbReference>
<dbReference type="InterPro" id="IPR014756">
    <property type="entry name" value="Ig_E-set"/>
</dbReference>
<proteinExistence type="predicted"/>
<dbReference type="InterPro" id="IPR037059">
    <property type="entry name" value="RHD_DNA_bind_dom_sf"/>
</dbReference>
<dbReference type="InterPro" id="IPR036770">
    <property type="entry name" value="Ankyrin_rpt-contain_sf"/>
</dbReference>
<dbReference type="GO" id="GO:0005829">
    <property type="term" value="C:cytosol"/>
    <property type="evidence" value="ECO:0007669"/>
    <property type="project" value="TreeGrafter"/>
</dbReference>
<evidence type="ECO:0000313" key="4">
    <source>
        <dbReference type="EMBL" id="KNC28696.1"/>
    </source>
</evidence>
<dbReference type="Gene3D" id="2.60.40.340">
    <property type="entry name" value="Rel homology domain (RHD), DNA-binding domain"/>
    <property type="match status" value="1"/>
</dbReference>
<organism evidence="4 5">
    <name type="scientific">Lucilia cuprina</name>
    <name type="common">Green bottle fly</name>
    <name type="synonym">Australian sheep blowfly</name>
    <dbReference type="NCBI Taxonomy" id="7375"/>
    <lineage>
        <taxon>Eukaryota</taxon>
        <taxon>Metazoa</taxon>
        <taxon>Ecdysozoa</taxon>
        <taxon>Arthropoda</taxon>
        <taxon>Hexapoda</taxon>
        <taxon>Insecta</taxon>
        <taxon>Pterygota</taxon>
        <taxon>Neoptera</taxon>
        <taxon>Endopterygota</taxon>
        <taxon>Diptera</taxon>
        <taxon>Brachycera</taxon>
        <taxon>Muscomorpha</taxon>
        <taxon>Oestroidea</taxon>
        <taxon>Calliphoridae</taxon>
        <taxon>Luciliinae</taxon>
        <taxon>Lucilia</taxon>
    </lineage>
</organism>
<reference evidence="4 5" key="1">
    <citation type="journal article" date="2015" name="Nat. Commun.">
        <title>Lucilia cuprina genome unlocks parasitic fly biology to underpin future interventions.</title>
        <authorList>
            <person name="Anstead C.A."/>
            <person name="Korhonen P.K."/>
            <person name="Young N.D."/>
            <person name="Hall R.S."/>
            <person name="Jex A.R."/>
            <person name="Murali S.C."/>
            <person name="Hughes D.S."/>
            <person name="Lee S.F."/>
            <person name="Perry T."/>
            <person name="Stroehlein A.J."/>
            <person name="Ansell B.R."/>
            <person name="Breugelmans B."/>
            <person name="Hofmann A."/>
            <person name="Qu J."/>
            <person name="Dugan S."/>
            <person name="Lee S.L."/>
            <person name="Chao H."/>
            <person name="Dinh H."/>
            <person name="Han Y."/>
            <person name="Doddapaneni H.V."/>
            <person name="Worley K.C."/>
            <person name="Muzny D.M."/>
            <person name="Ioannidis P."/>
            <person name="Waterhouse R.M."/>
            <person name="Zdobnov E.M."/>
            <person name="James P.J."/>
            <person name="Bagnall N.H."/>
            <person name="Kotze A.C."/>
            <person name="Gibbs R.A."/>
            <person name="Richards S."/>
            <person name="Batterham P."/>
            <person name="Gasser R.B."/>
        </authorList>
    </citation>
    <scope>NUCLEOTIDE SEQUENCE [LARGE SCALE GENOMIC DNA]</scope>
    <source>
        <strain evidence="4 5">LS</strain>
        <tissue evidence="4">Full body</tissue>
    </source>
</reference>
<sequence length="605" mass="70908">MENNEFLQNNAKVEIEPKQNFHFRYEREINEGKTHGILNGQNEDYPKLKLLLPENGAKDEWGNQRDFYVLCSLHCNDNNKPLSPHLLMIKGKTAVYYRFIFEKMETSEHNTAERFWKLKDYVIVRLQSKQYKKSLENKQSEFAELGLPLDFKRLLGPLKLDNRSVQDSGKLKDDPSIQDSGKLNVCLGFTIFEKDFYNNTYSLYRDPIYTCNIYHGDDLKIKKLCNIKGSIRGGTEITILIRFESNLPLNVLIKKIKKNTNETEWFREVQIHEEQKFQKAAITFNLPSYDGPHSDKEVEIEVYMCVVVRDTTYKSDSVKFYYINENSYKRRIDEDQCNVEYNGKKKKSSDISNDSADLPSAVHVPVKNVRSNSEKIKSQIDLIFNKAEDGIYYKNMDNVFYDALENRDTLIHLYTKANETKQQNLIIDFRNRDQENLLHWACKMDYSKSIRPLIGLGCHINQQNMWGRTPLHIALTERRDACISEIQLIFKNYLQYSENVKKDLINMLKTYNHNGYTVLHEAVLNRYYELFEIMLIFMTEHNLNILDYEVLGSGDSIAHLAAKNNTLMDIDSIIMKYIPNYMSVKNYAGIMVKDLNEMFSEKLSI</sequence>
<dbReference type="STRING" id="7375.A0A0L0C8U5"/>
<dbReference type="Proteomes" id="UP000037069">
    <property type="component" value="Unassembled WGS sequence"/>
</dbReference>
<dbReference type="AlphaFoldDB" id="A0A0L0C8U5"/>
<protein>
    <recommendedName>
        <fullName evidence="3">Rel homology dimerisation domain-containing protein</fullName>
    </recommendedName>
</protein>
<dbReference type="InterPro" id="IPR002110">
    <property type="entry name" value="Ankyrin_rpt"/>
</dbReference>
<dbReference type="GO" id="GO:0071356">
    <property type="term" value="P:cellular response to tumor necrosis factor"/>
    <property type="evidence" value="ECO:0007669"/>
    <property type="project" value="TreeGrafter"/>
</dbReference>
<dbReference type="InterPro" id="IPR008967">
    <property type="entry name" value="p53-like_TF_DNA-bd_sf"/>
</dbReference>
<dbReference type="SUPFAM" id="SSF48403">
    <property type="entry name" value="Ankyrin repeat"/>
    <property type="match status" value="1"/>
</dbReference>
<dbReference type="InterPro" id="IPR013783">
    <property type="entry name" value="Ig-like_fold"/>
</dbReference>
<keyword evidence="1" id="KW-0677">Repeat</keyword>
<dbReference type="GO" id="GO:0000977">
    <property type="term" value="F:RNA polymerase II transcription regulatory region sequence-specific DNA binding"/>
    <property type="evidence" value="ECO:0007669"/>
    <property type="project" value="UniProtKB-ARBA"/>
</dbReference>
<keyword evidence="5" id="KW-1185">Reference proteome</keyword>
<dbReference type="InterPro" id="IPR032397">
    <property type="entry name" value="RHD_dimer"/>
</dbReference>
<evidence type="ECO:0000313" key="5">
    <source>
        <dbReference type="Proteomes" id="UP000037069"/>
    </source>
</evidence>
<name>A0A0L0C8U5_LUCCU</name>
<keyword evidence="2" id="KW-0040">ANK repeat</keyword>
<dbReference type="Gene3D" id="1.25.40.20">
    <property type="entry name" value="Ankyrin repeat-containing domain"/>
    <property type="match status" value="1"/>
</dbReference>
<comment type="caution">
    <text evidence="4">The sequence shown here is derived from an EMBL/GenBank/DDBJ whole genome shotgun (WGS) entry which is preliminary data.</text>
</comment>